<dbReference type="EMBL" id="DRNB01000162">
    <property type="protein sequence ID" value="HHJ64145.1"/>
    <property type="molecule type" value="Genomic_DNA"/>
</dbReference>
<gene>
    <name evidence="1" type="ORF">ENJ61_04480</name>
</gene>
<dbReference type="AlphaFoldDB" id="A0A7C5L500"/>
<dbReference type="InterPro" id="IPR043519">
    <property type="entry name" value="NT_sf"/>
</dbReference>
<sequence>MKGLNVRLDDCERKALKKALKDFKGEVYIFGSRLDPDKKGGDIDLLLVPYEKVRPLDLEIEVQTKFFMECEEDIDVLVYRDTPFFREIIKGAKRISPEEL</sequence>
<evidence type="ECO:0000313" key="1">
    <source>
        <dbReference type="EMBL" id="HHJ64145.1"/>
    </source>
</evidence>
<reference evidence="1" key="1">
    <citation type="journal article" date="2020" name="mSystems">
        <title>Genome- and Community-Level Interaction Insights into Carbon Utilization and Element Cycling Functions of Hydrothermarchaeota in Hydrothermal Sediment.</title>
        <authorList>
            <person name="Zhou Z."/>
            <person name="Liu Y."/>
            <person name="Xu W."/>
            <person name="Pan J."/>
            <person name="Luo Z.H."/>
            <person name="Li M."/>
        </authorList>
    </citation>
    <scope>NUCLEOTIDE SEQUENCE [LARGE SCALE GENOMIC DNA]</scope>
    <source>
        <strain evidence="1">HyVt-501</strain>
    </source>
</reference>
<dbReference type="SUPFAM" id="SSF81301">
    <property type="entry name" value="Nucleotidyltransferase"/>
    <property type="match status" value="1"/>
</dbReference>
<organism evidence="1">
    <name type="scientific">Aquifex aeolicus</name>
    <dbReference type="NCBI Taxonomy" id="63363"/>
    <lineage>
        <taxon>Bacteria</taxon>
        <taxon>Pseudomonadati</taxon>
        <taxon>Aquificota</taxon>
        <taxon>Aquificia</taxon>
        <taxon>Aquificales</taxon>
        <taxon>Aquificaceae</taxon>
        <taxon>Aquifex</taxon>
    </lineage>
</organism>
<name>A0A7C5L500_AQUAO</name>
<proteinExistence type="predicted"/>
<dbReference type="Proteomes" id="UP000885792">
    <property type="component" value="Unassembled WGS sequence"/>
</dbReference>
<accession>A0A7C5L500</accession>
<dbReference type="Gene3D" id="3.30.460.10">
    <property type="entry name" value="Beta Polymerase, domain 2"/>
    <property type="match status" value="1"/>
</dbReference>
<comment type="caution">
    <text evidence="1">The sequence shown here is derived from an EMBL/GenBank/DDBJ whole genome shotgun (WGS) entry which is preliminary data.</text>
</comment>
<protein>
    <submittedName>
        <fullName evidence="1">Nucleotidyltransferase domain-containing protein</fullName>
    </submittedName>
</protein>